<keyword evidence="2" id="KW-1185">Reference proteome</keyword>
<organism evidence="1 2">
    <name type="scientific">Arctium lappa</name>
    <name type="common">Greater burdock</name>
    <name type="synonym">Lappa major</name>
    <dbReference type="NCBI Taxonomy" id="4217"/>
    <lineage>
        <taxon>Eukaryota</taxon>
        <taxon>Viridiplantae</taxon>
        <taxon>Streptophyta</taxon>
        <taxon>Embryophyta</taxon>
        <taxon>Tracheophyta</taxon>
        <taxon>Spermatophyta</taxon>
        <taxon>Magnoliopsida</taxon>
        <taxon>eudicotyledons</taxon>
        <taxon>Gunneridae</taxon>
        <taxon>Pentapetalae</taxon>
        <taxon>asterids</taxon>
        <taxon>campanulids</taxon>
        <taxon>Asterales</taxon>
        <taxon>Asteraceae</taxon>
        <taxon>Carduoideae</taxon>
        <taxon>Cardueae</taxon>
        <taxon>Arctiinae</taxon>
        <taxon>Arctium</taxon>
    </lineage>
</organism>
<reference evidence="2" key="1">
    <citation type="journal article" date="2022" name="Mol. Ecol. Resour.">
        <title>The genomes of chicory, endive, great burdock and yacon provide insights into Asteraceae palaeo-polyploidization history and plant inulin production.</title>
        <authorList>
            <person name="Fan W."/>
            <person name="Wang S."/>
            <person name="Wang H."/>
            <person name="Wang A."/>
            <person name="Jiang F."/>
            <person name="Liu H."/>
            <person name="Zhao H."/>
            <person name="Xu D."/>
            <person name="Zhang Y."/>
        </authorList>
    </citation>
    <scope>NUCLEOTIDE SEQUENCE [LARGE SCALE GENOMIC DNA]</scope>
    <source>
        <strain evidence="2">cv. Niubang</strain>
    </source>
</reference>
<dbReference type="Proteomes" id="UP001055879">
    <property type="component" value="Linkage Group LG11"/>
</dbReference>
<protein>
    <submittedName>
        <fullName evidence="1">Uncharacterized protein</fullName>
    </submittedName>
</protein>
<dbReference type="EMBL" id="CM042057">
    <property type="protein sequence ID" value="KAI3692685.1"/>
    <property type="molecule type" value="Genomic_DNA"/>
</dbReference>
<evidence type="ECO:0000313" key="1">
    <source>
        <dbReference type="EMBL" id="KAI3692685.1"/>
    </source>
</evidence>
<sequence>MLSPSSFLHNGPSQQVGFTSAFCSNRSSLLGFGEYRNFSSVSFPSCSMANQQNVRTMTCCTSMENYVSHS</sequence>
<proteinExistence type="predicted"/>
<accession>A0ACB8Z5W8</accession>
<comment type="caution">
    <text evidence="1">The sequence shown here is derived from an EMBL/GenBank/DDBJ whole genome shotgun (WGS) entry which is preliminary data.</text>
</comment>
<reference evidence="1 2" key="2">
    <citation type="journal article" date="2022" name="Mol. Ecol. Resour.">
        <title>The genomes of chicory, endive, great burdock and yacon provide insights into Asteraceae paleo-polyploidization history and plant inulin production.</title>
        <authorList>
            <person name="Fan W."/>
            <person name="Wang S."/>
            <person name="Wang H."/>
            <person name="Wang A."/>
            <person name="Jiang F."/>
            <person name="Liu H."/>
            <person name="Zhao H."/>
            <person name="Xu D."/>
            <person name="Zhang Y."/>
        </authorList>
    </citation>
    <scope>NUCLEOTIDE SEQUENCE [LARGE SCALE GENOMIC DNA]</scope>
    <source>
        <strain evidence="2">cv. Niubang</strain>
    </source>
</reference>
<name>A0ACB8Z5W8_ARCLA</name>
<gene>
    <name evidence="1" type="ORF">L6452_32506</name>
</gene>
<evidence type="ECO:0000313" key="2">
    <source>
        <dbReference type="Proteomes" id="UP001055879"/>
    </source>
</evidence>